<dbReference type="Proteomes" id="UP000799757">
    <property type="component" value="Unassembled WGS sequence"/>
</dbReference>
<gene>
    <name evidence="2" type="ORF">K505DRAFT_194518</name>
</gene>
<sequence length="60" mass="6389">PIPNPSHPSTDSVTPITNPQTSPDPPPQSERRSPLSQSKKEGPGQHPPPLPNQSTPPDHT</sequence>
<feature type="region of interest" description="Disordered" evidence="1">
    <location>
        <begin position="1"/>
        <end position="60"/>
    </location>
</feature>
<keyword evidence="3" id="KW-1185">Reference proteome</keyword>
<dbReference type="AlphaFoldDB" id="A0A6A6XL95"/>
<feature type="compositionally biased region" description="Basic and acidic residues" evidence="1">
    <location>
        <begin position="29"/>
        <end position="43"/>
    </location>
</feature>
<proteinExistence type="predicted"/>
<accession>A0A6A6XL95</accession>
<reference evidence="2" key="1">
    <citation type="journal article" date="2020" name="Stud. Mycol.">
        <title>101 Dothideomycetes genomes: a test case for predicting lifestyles and emergence of pathogens.</title>
        <authorList>
            <person name="Haridas S."/>
            <person name="Albert R."/>
            <person name="Binder M."/>
            <person name="Bloem J."/>
            <person name="Labutti K."/>
            <person name="Salamov A."/>
            <person name="Andreopoulos B."/>
            <person name="Baker S."/>
            <person name="Barry K."/>
            <person name="Bills G."/>
            <person name="Bluhm B."/>
            <person name="Cannon C."/>
            <person name="Castanera R."/>
            <person name="Culley D."/>
            <person name="Daum C."/>
            <person name="Ezra D."/>
            <person name="Gonzalez J."/>
            <person name="Henrissat B."/>
            <person name="Kuo A."/>
            <person name="Liang C."/>
            <person name="Lipzen A."/>
            <person name="Lutzoni F."/>
            <person name="Magnuson J."/>
            <person name="Mondo S."/>
            <person name="Nolan M."/>
            <person name="Ohm R."/>
            <person name="Pangilinan J."/>
            <person name="Park H.-J."/>
            <person name="Ramirez L."/>
            <person name="Alfaro M."/>
            <person name="Sun H."/>
            <person name="Tritt A."/>
            <person name="Yoshinaga Y."/>
            <person name="Zwiers L.-H."/>
            <person name="Turgeon B."/>
            <person name="Goodwin S."/>
            <person name="Spatafora J."/>
            <person name="Crous P."/>
            <person name="Grigoriev I."/>
        </authorList>
    </citation>
    <scope>NUCLEOTIDE SEQUENCE</scope>
    <source>
        <strain evidence="2">CBS 109.77</strain>
    </source>
</reference>
<evidence type="ECO:0000313" key="2">
    <source>
        <dbReference type="EMBL" id="KAF2797261.1"/>
    </source>
</evidence>
<dbReference type="EMBL" id="MU001810">
    <property type="protein sequence ID" value="KAF2797261.1"/>
    <property type="molecule type" value="Genomic_DNA"/>
</dbReference>
<organism evidence="2 3">
    <name type="scientific">Melanomma pulvis-pyrius CBS 109.77</name>
    <dbReference type="NCBI Taxonomy" id="1314802"/>
    <lineage>
        <taxon>Eukaryota</taxon>
        <taxon>Fungi</taxon>
        <taxon>Dikarya</taxon>
        <taxon>Ascomycota</taxon>
        <taxon>Pezizomycotina</taxon>
        <taxon>Dothideomycetes</taxon>
        <taxon>Pleosporomycetidae</taxon>
        <taxon>Pleosporales</taxon>
        <taxon>Melanommataceae</taxon>
        <taxon>Melanomma</taxon>
    </lineage>
</organism>
<protein>
    <submittedName>
        <fullName evidence="2">Uncharacterized protein</fullName>
    </submittedName>
</protein>
<evidence type="ECO:0000313" key="3">
    <source>
        <dbReference type="Proteomes" id="UP000799757"/>
    </source>
</evidence>
<feature type="non-terminal residue" evidence="2">
    <location>
        <position position="1"/>
    </location>
</feature>
<feature type="non-terminal residue" evidence="2">
    <location>
        <position position="60"/>
    </location>
</feature>
<name>A0A6A6XL95_9PLEO</name>
<feature type="compositionally biased region" description="Polar residues" evidence="1">
    <location>
        <begin position="7"/>
        <end position="21"/>
    </location>
</feature>
<evidence type="ECO:0000256" key="1">
    <source>
        <dbReference type="SAM" id="MobiDB-lite"/>
    </source>
</evidence>